<gene>
    <name evidence="2" type="ORF">GCM10010411_36180</name>
</gene>
<keyword evidence="1" id="KW-0472">Membrane</keyword>
<evidence type="ECO:0000256" key="1">
    <source>
        <dbReference type="SAM" id="Phobius"/>
    </source>
</evidence>
<sequence>MLAVWIAAAVGWGAVAGGLRRGLSGYPRRIALLAHILTLPAVVLIPSLLGFGFLYLSIAVAAEWWALLVVTRARPERLVLHGDPRRLAAWLALTAAATVIATCMIV</sequence>
<evidence type="ECO:0000313" key="3">
    <source>
        <dbReference type="Proteomes" id="UP001501509"/>
    </source>
</evidence>
<evidence type="ECO:0000313" key="2">
    <source>
        <dbReference type="EMBL" id="GAA2599368.1"/>
    </source>
</evidence>
<comment type="caution">
    <text evidence="2">The sequence shown here is derived from an EMBL/GenBank/DDBJ whole genome shotgun (WGS) entry which is preliminary data.</text>
</comment>
<name>A0ABP6C869_9ACTN</name>
<protein>
    <submittedName>
        <fullName evidence="2">Uncharacterized protein</fullName>
    </submittedName>
</protein>
<accession>A0ABP6C869</accession>
<proteinExistence type="predicted"/>
<organism evidence="2 3">
    <name type="scientific">Actinomadura fulvescens</name>
    <dbReference type="NCBI Taxonomy" id="46160"/>
    <lineage>
        <taxon>Bacteria</taxon>
        <taxon>Bacillati</taxon>
        <taxon>Actinomycetota</taxon>
        <taxon>Actinomycetes</taxon>
        <taxon>Streptosporangiales</taxon>
        <taxon>Thermomonosporaceae</taxon>
        <taxon>Actinomadura</taxon>
    </lineage>
</organism>
<keyword evidence="1" id="KW-1133">Transmembrane helix</keyword>
<dbReference type="Proteomes" id="UP001501509">
    <property type="component" value="Unassembled WGS sequence"/>
</dbReference>
<feature type="transmembrane region" description="Helical" evidence="1">
    <location>
        <begin position="87"/>
        <end position="105"/>
    </location>
</feature>
<reference evidence="3" key="1">
    <citation type="journal article" date="2019" name="Int. J. Syst. Evol. Microbiol.">
        <title>The Global Catalogue of Microorganisms (GCM) 10K type strain sequencing project: providing services to taxonomists for standard genome sequencing and annotation.</title>
        <authorList>
            <consortium name="The Broad Institute Genomics Platform"/>
            <consortium name="The Broad Institute Genome Sequencing Center for Infectious Disease"/>
            <person name="Wu L."/>
            <person name="Ma J."/>
        </authorList>
    </citation>
    <scope>NUCLEOTIDE SEQUENCE [LARGE SCALE GENOMIC DNA]</scope>
    <source>
        <strain evidence="3">JCM 6833</strain>
    </source>
</reference>
<keyword evidence="1" id="KW-0812">Transmembrane</keyword>
<dbReference type="EMBL" id="BAAATD010000004">
    <property type="protein sequence ID" value="GAA2599368.1"/>
    <property type="molecule type" value="Genomic_DNA"/>
</dbReference>
<keyword evidence="3" id="KW-1185">Reference proteome</keyword>